<gene>
    <name evidence="1" type="ORF">ElyMa_003486600</name>
</gene>
<evidence type="ECO:0000313" key="1">
    <source>
        <dbReference type="EMBL" id="GFR58724.1"/>
    </source>
</evidence>
<keyword evidence="2" id="KW-1185">Reference proteome</keyword>
<comment type="caution">
    <text evidence="1">The sequence shown here is derived from an EMBL/GenBank/DDBJ whole genome shotgun (WGS) entry which is preliminary data.</text>
</comment>
<name>A0AAV4ED59_9GAST</name>
<reference evidence="1 2" key="1">
    <citation type="journal article" date="2021" name="Elife">
        <title>Chloroplast acquisition without the gene transfer in kleptoplastic sea slugs, Plakobranchus ocellatus.</title>
        <authorList>
            <person name="Maeda T."/>
            <person name="Takahashi S."/>
            <person name="Yoshida T."/>
            <person name="Shimamura S."/>
            <person name="Takaki Y."/>
            <person name="Nagai Y."/>
            <person name="Toyoda A."/>
            <person name="Suzuki Y."/>
            <person name="Arimoto A."/>
            <person name="Ishii H."/>
            <person name="Satoh N."/>
            <person name="Nishiyama T."/>
            <person name="Hasebe M."/>
            <person name="Maruyama T."/>
            <person name="Minagawa J."/>
            <person name="Obokata J."/>
            <person name="Shigenobu S."/>
        </authorList>
    </citation>
    <scope>NUCLEOTIDE SEQUENCE [LARGE SCALE GENOMIC DNA]</scope>
</reference>
<organism evidence="1 2">
    <name type="scientific">Elysia marginata</name>
    <dbReference type="NCBI Taxonomy" id="1093978"/>
    <lineage>
        <taxon>Eukaryota</taxon>
        <taxon>Metazoa</taxon>
        <taxon>Spiralia</taxon>
        <taxon>Lophotrochozoa</taxon>
        <taxon>Mollusca</taxon>
        <taxon>Gastropoda</taxon>
        <taxon>Heterobranchia</taxon>
        <taxon>Euthyneura</taxon>
        <taxon>Panpulmonata</taxon>
        <taxon>Sacoglossa</taxon>
        <taxon>Placobranchoidea</taxon>
        <taxon>Plakobranchidae</taxon>
        <taxon>Elysia</taxon>
    </lineage>
</organism>
<accession>A0AAV4ED59</accession>
<dbReference type="Proteomes" id="UP000762676">
    <property type="component" value="Unassembled WGS sequence"/>
</dbReference>
<dbReference type="AlphaFoldDB" id="A0AAV4ED59"/>
<dbReference type="EMBL" id="BMAT01007169">
    <property type="protein sequence ID" value="GFR58724.1"/>
    <property type="molecule type" value="Genomic_DNA"/>
</dbReference>
<proteinExistence type="predicted"/>
<sequence>MLDTSAIAASVEFRMKHPGNSLSSTKRRAEFMRRVGKDLMMFQMQRRFQGLIKASRPLRDIMRACLVDMGLPIEEGPARDAEAKKRGRCGLCHWKANKKGTTKCHKRCNFSCKDHVAKTVVLCNNCDALS</sequence>
<protein>
    <submittedName>
        <fullName evidence="1">PiggyBac transposable element-derived protein 4</fullName>
    </submittedName>
</protein>
<evidence type="ECO:0000313" key="2">
    <source>
        <dbReference type="Proteomes" id="UP000762676"/>
    </source>
</evidence>